<dbReference type="RefSeq" id="WP_262990000.1">
    <property type="nucleotide sequence ID" value="NZ_JAOTEN010000002.1"/>
</dbReference>
<reference evidence="3" key="1">
    <citation type="submission" date="2023-07" db="EMBL/GenBank/DDBJ databases">
        <title>Chryseobacterium sp. GMJ5 Genome sequencing and assembly.</title>
        <authorList>
            <person name="Jung Y."/>
        </authorList>
    </citation>
    <scope>NUCLEOTIDE SEQUENCE [LARGE SCALE GENOMIC DNA]</scope>
    <source>
        <strain evidence="3">GMJ5</strain>
    </source>
</reference>
<organism evidence="2 3">
    <name type="scientific">Chryseobacterium gilvum</name>
    <dbReference type="NCBI Taxonomy" id="2976534"/>
    <lineage>
        <taxon>Bacteria</taxon>
        <taxon>Pseudomonadati</taxon>
        <taxon>Bacteroidota</taxon>
        <taxon>Flavobacteriia</taxon>
        <taxon>Flavobacteriales</taxon>
        <taxon>Weeksellaceae</taxon>
        <taxon>Chryseobacterium group</taxon>
        <taxon>Chryseobacterium</taxon>
    </lineage>
</organism>
<protein>
    <submittedName>
        <fullName evidence="2">Uncharacterized protein</fullName>
    </submittedName>
</protein>
<feature type="coiled-coil region" evidence="1">
    <location>
        <begin position="26"/>
        <end position="53"/>
    </location>
</feature>
<dbReference type="EMBL" id="JAOTEN010000002">
    <property type="protein sequence ID" value="MCU7614112.1"/>
    <property type="molecule type" value="Genomic_DNA"/>
</dbReference>
<evidence type="ECO:0000313" key="2">
    <source>
        <dbReference type="EMBL" id="MCU7614112.1"/>
    </source>
</evidence>
<comment type="caution">
    <text evidence="2">The sequence shown here is derived from an EMBL/GenBank/DDBJ whole genome shotgun (WGS) entry which is preliminary data.</text>
</comment>
<proteinExistence type="predicted"/>
<dbReference type="Proteomes" id="UP001208114">
    <property type="component" value="Unassembled WGS sequence"/>
</dbReference>
<evidence type="ECO:0000313" key="3">
    <source>
        <dbReference type="Proteomes" id="UP001208114"/>
    </source>
</evidence>
<evidence type="ECO:0000256" key="1">
    <source>
        <dbReference type="SAM" id="Coils"/>
    </source>
</evidence>
<name>A0ABT2VVT9_9FLAO</name>
<keyword evidence="3" id="KW-1185">Reference proteome</keyword>
<accession>A0ABT2VVT9</accession>
<gene>
    <name evidence="2" type="ORF">N0B16_06650</name>
</gene>
<keyword evidence="1" id="KW-0175">Coiled coil</keyword>
<sequence length="55" mass="6477">MNRLTIMEVGVIQNQTINYHTSDKLIESLQEHIALLKEENQRLREENKALKSQNN</sequence>